<feature type="repeat" description="WD" evidence="8">
    <location>
        <begin position="596"/>
        <end position="627"/>
    </location>
</feature>
<dbReference type="GO" id="GO:0006367">
    <property type="term" value="P:transcription initiation at RNA polymerase II promoter"/>
    <property type="evidence" value="ECO:0007669"/>
    <property type="project" value="TreeGrafter"/>
</dbReference>
<evidence type="ECO:0000256" key="1">
    <source>
        <dbReference type="ARBA" id="ARBA00004123"/>
    </source>
</evidence>
<comment type="subcellular location">
    <subcellularLocation>
        <location evidence="1">Nucleus</location>
    </subcellularLocation>
</comment>
<feature type="compositionally biased region" description="Low complexity" evidence="9">
    <location>
        <begin position="57"/>
        <end position="67"/>
    </location>
</feature>
<feature type="repeat" description="WD" evidence="8">
    <location>
        <begin position="638"/>
        <end position="681"/>
    </location>
</feature>
<name>A0A8H6ATA5_9HELO</name>
<keyword evidence="5" id="KW-0805">Transcription regulation</keyword>
<evidence type="ECO:0000259" key="10">
    <source>
        <dbReference type="Pfam" id="PF04494"/>
    </source>
</evidence>
<dbReference type="PRINTS" id="PR00320">
    <property type="entry name" value="GPROTEINBRPT"/>
</dbReference>
<feature type="repeat" description="WD" evidence="8">
    <location>
        <begin position="682"/>
        <end position="723"/>
    </location>
</feature>
<dbReference type="CDD" id="cd00200">
    <property type="entry name" value="WD40"/>
    <property type="match status" value="1"/>
</dbReference>
<dbReference type="InterPro" id="IPR001680">
    <property type="entry name" value="WD40_rpt"/>
</dbReference>
<dbReference type="Proteomes" id="UP000531561">
    <property type="component" value="Unassembled WGS sequence"/>
</dbReference>
<dbReference type="GO" id="GO:0016251">
    <property type="term" value="F:RNA polymerase II general transcription initiation factor activity"/>
    <property type="evidence" value="ECO:0007669"/>
    <property type="project" value="TreeGrafter"/>
</dbReference>
<feature type="compositionally biased region" description="Polar residues" evidence="9">
    <location>
        <begin position="30"/>
        <end position="40"/>
    </location>
</feature>
<dbReference type="PROSITE" id="PS50896">
    <property type="entry name" value="LISH"/>
    <property type="match status" value="1"/>
</dbReference>
<dbReference type="PROSITE" id="PS50294">
    <property type="entry name" value="WD_REPEATS_REGION"/>
    <property type="match status" value="4"/>
</dbReference>
<evidence type="ECO:0000256" key="5">
    <source>
        <dbReference type="ARBA" id="ARBA00023015"/>
    </source>
</evidence>
<proteinExistence type="inferred from homology"/>
<dbReference type="InterPro" id="IPR019775">
    <property type="entry name" value="WD40_repeat_CS"/>
</dbReference>
<organism evidence="11 12">
    <name type="scientific">Botrytis fragariae</name>
    <dbReference type="NCBI Taxonomy" id="1964551"/>
    <lineage>
        <taxon>Eukaryota</taxon>
        <taxon>Fungi</taxon>
        <taxon>Dikarya</taxon>
        <taxon>Ascomycota</taxon>
        <taxon>Pezizomycotina</taxon>
        <taxon>Leotiomycetes</taxon>
        <taxon>Helotiales</taxon>
        <taxon>Sclerotiniaceae</taxon>
        <taxon>Botrytis</taxon>
    </lineage>
</organism>
<feature type="repeat" description="WD" evidence="8">
    <location>
        <begin position="485"/>
        <end position="518"/>
    </location>
</feature>
<keyword evidence="7" id="KW-0539">Nucleus</keyword>
<reference evidence="11 12" key="1">
    <citation type="journal article" date="2020" name="Phytopathology">
        <title>A high-quality genome resource of Botrytis fragariae, a new and rapidly spreading fungal pathogen causing strawberry gray mold in the U.S.A.</title>
        <authorList>
            <person name="Wu Y."/>
            <person name="Saski C.A."/>
            <person name="Schnabel G."/>
            <person name="Xiao S."/>
            <person name="Hu M."/>
        </authorList>
    </citation>
    <scope>NUCLEOTIDE SEQUENCE [LARGE SCALE GENOMIC DNA]</scope>
    <source>
        <strain evidence="11 12">BVB16</strain>
    </source>
</reference>
<dbReference type="RefSeq" id="XP_037192344.1">
    <property type="nucleotide sequence ID" value="XM_037335249.1"/>
</dbReference>
<dbReference type="GO" id="GO:0003743">
    <property type="term" value="F:translation initiation factor activity"/>
    <property type="evidence" value="ECO:0007669"/>
    <property type="project" value="UniProtKB-KW"/>
</dbReference>
<dbReference type="InterPro" id="IPR037264">
    <property type="entry name" value="TFIID_NTD2_sf"/>
</dbReference>
<dbReference type="InterPro" id="IPR036322">
    <property type="entry name" value="WD40_repeat_dom_sf"/>
</dbReference>
<dbReference type="PANTHER" id="PTHR19879:SF1">
    <property type="entry name" value="CANNONBALL-RELATED"/>
    <property type="match status" value="1"/>
</dbReference>
<evidence type="ECO:0000313" key="11">
    <source>
        <dbReference type="EMBL" id="KAF5873398.1"/>
    </source>
</evidence>
<dbReference type="SUPFAM" id="SSF160897">
    <property type="entry name" value="Taf5 N-terminal domain-like"/>
    <property type="match status" value="1"/>
</dbReference>
<evidence type="ECO:0000256" key="2">
    <source>
        <dbReference type="ARBA" id="ARBA00009435"/>
    </source>
</evidence>
<evidence type="ECO:0000256" key="9">
    <source>
        <dbReference type="SAM" id="MobiDB-lite"/>
    </source>
</evidence>
<dbReference type="Gene3D" id="2.130.10.10">
    <property type="entry name" value="YVTN repeat-like/Quinoprotein amine dehydrogenase"/>
    <property type="match status" value="2"/>
</dbReference>
<evidence type="ECO:0000256" key="6">
    <source>
        <dbReference type="ARBA" id="ARBA00023163"/>
    </source>
</evidence>
<dbReference type="InterPro" id="IPR020472">
    <property type="entry name" value="WD40_PAC1"/>
</dbReference>
<feature type="repeat" description="WD" evidence="8">
    <location>
        <begin position="542"/>
        <end position="588"/>
    </location>
</feature>
<keyword evidence="3 8" id="KW-0853">WD repeat</keyword>
<keyword evidence="12" id="KW-1185">Reference proteome</keyword>
<keyword evidence="4" id="KW-0677">Repeat</keyword>
<dbReference type="Pfam" id="PF04494">
    <property type="entry name" value="TFIID_NTD2"/>
    <property type="match status" value="1"/>
</dbReference>
<dbReference type="SMART" id="SM00320">
    <property type="entry name" value="WD40"/>
    <property type="match status" value="6"/>
</dbReference>
<accession>A0A8H6ATA5</accession>
<dbReference type="Pfam" id="PF00400">
    <property type="entry name" value="WD40"/>
    <property type="match status" value="6"/>
</dbReference>
<dbReference type="GeneID" id="59258941"/>
<keyword evidence="6" id="KW-0804">Transcription</keyword>
<dbReference type="PANTHER" id="PTHR19879">
    <property type="entry name" value="TRANSCRIPTION INITIATION FACTOR TFIID"/>
    <property type="match status" value="1"/>
</dbReference>
<evidence type="ECO:0000256" key="4">
    <source>
        <dbReference type="ARBA" id="ARBA00022737"/>
    </source>
</evidence>
<comment type="caution">
    <text evidence="11">The sequence shown here is derived from an EMBL/GenBank/DDBJ whole genome shotgun (WGS) entry which is preliminary data.</text>
</comment>
<keyword evidence="11" id="KW-0648">Protein biosynthesis</keyword>
<evidence type="ECO:0000256" key="7">
    <source>
        <dbReference type="ARBA" id="ARBA00023242"/>
    </source>
</evidence>
<feature type="domain" description="TFIID subunit TAF5 NTD2" evidence="10">
    <location>
        <begin position="199"/>
        <end position="329"/>
    </location>
</feature>
<evidence type="ECO:0000256" key="8">
    <source>
        <dbReference type="PROSITE-ProRule" id="PRU00221"/>
    </source>
</evidence>
<gene>
    <name evidence="11" type="ORF">Bfra_004858</name>
</gene>
<feature type="compositionally biased region" description="Polar residues" evidence="9">
    <location>
        <begin position="68"/>
        <end position="90"/>
    </location>
</feature>
<feature type="repeat" description="WD" evidence="8">
    <location>
        <begin position="732"/>
        <end position="759"/>
    </location>
</feature>
<dbReference type="Gene3D" id="1.25.40.500">
    <property type="entry name" value="TFIID subunit TAF5, NTD2 domain"/>
    <property type="match status" value="1"/>
</dbReference>
<sequence length="843" mass="92720">MSTSGQPNGPPSAGINTQQNSQGPPQSGSLMSQQNLNQIRSLVIMSGPPGKIPPRPSLSRPSTSNSLQTGTPRPGNIQTQVAVPSGSSNNGIPRPGASRPPIPPYTGVQPPSYLPYSPNPPRPYGSPYSRLSSTSSPHASTAENLHFPMQTAANEHCRAKVIEYLVKKGYNRTEQMLRSESSNLDRDGKPIQERAEDLGTAKYAKGFRLLSNWIDSNLDIYKFELRRLLWPTFVYSFIELITNNYTSDGKAFLNEFKNQFQQVHADELTTFDTISLPQQINDNTITKLYLSSKYRIPLNTHVYFNLITHLESNSKQGGSVIIYLLQTYCEIRETKRGPIDQYSFEAIINQAHGVEPEESDLQEGIPGAFTGVTNKDIQDNNAKLLLGPMAMEEELAADVRADLDEEDSKNPPELGRPSLVDLFDQSIKREEGVEGPSRNDIPYPPSRARDVIMEVQKIKEHRDRFKIESRNGGVGPAVSICMFTFHNTLDTINCIEFSDDNNLVAVGTEESYIRVWHLHGEPLPSETKPGPNDPPPSNSRRLIGHSAPVYAVSFSPSIRGADESDTATAPKLLLSSSSDRTIRLWSLEAWACLVVYKGHEGPVWNVKWGPFGHYFLTCGHDRSVRIWGQDHISYLRMFIGHDSNVNQIAWHPNGAYVFSASDQADKTVRMWSFTTGDCVRVFTGHTDTISALQCAPNGKILASADCGGSIILWDLAKGTQIKRCRGHGKGGIWSLSFSVESTVLCSGGADGTVRLWDIEVPSDPYKNTDGEVIGTGGQADATRVTGAITGAQANPTTGSSKKKGKETMITPDQIVAFPTKRSPVYKVMFTRMNLVMAGGCYLP</sequence>
<feature type="compositionally biased region" description="Low complexity" evidence="9">
    <location>
        <begin position="18"/>
        <end position="29"/>
    </location>
</feature>
<dbReference type="InterPro" id="IPR007582">
    <property type="entry name" value="TFIID_NTD2"/>
</dbReference>
<dbReference type="OrthoDB" id="10266330at2759"/>
<dbReference type="PROSITE" id="PS00678">
    <property type="entry name" value="WD_REPEATS_1"/>
    <property type="match status" value="1"/>
</dbReference>
<dbReference type="GO" id="GO:0005669">
    <property type="term" value="C:transcription factor TFIID complex"/>
    <property type="evidence" value="ECO:0007669"/>
    <property type="project" value="TreeGrafter"/>
</dbReference>
<dbReference type="CDD" id="cd08044">
    <property type="entry name" value="TAF5_NTD2"/>
    <property type="match status" value="1"/>
</dbReference>
<comment type="similarity">
    <text evidence="2">Belongs to the WD repeat TAF5 family.</text>
</comment>
<feature type="compositionally biased region" description="Low complexity" evidence="9">
    <location>
        <begin position="125"/>
        <end position="136"/>
    </location>
</feature>
<evidence type="ECO:0000256" key="3">
    <source>
        <dbReference type="ARBA" id="ARBA00022574"/>
    </source>
</evidence>
<dbReference type="InterPro" id="IPR015943">
    <property type="entry name" value="WD40/YVTN_repeat-like_dom_sf"/>
</dbReference>
<dbReference type="AlphaFoldDB" id="A0A8H6ATA5"/>
<protein>
    <submittedName>
        <fullName evidence="11">Putative transcription initiation factor subunit taf5 protein</fullName>
    </submittedName>
</protein>
<keyword evidence="11" id="KW-0396">Initiation factor</keyword>
<dbReference type="EMBL" id="JABFCT010000008">
    <property type="protein sequence ID" value="KAF5873398.1"/>
    <property type="molecule type" value="Genomic_DNA"/>
</dbReference>
<feature type="region of interest" description="Disordered" evidence="9">
    <location>
        <begin position="1"/>
        <end position="141"/>
    </location>
</feature>
<evidence type="ECO:0000313" key="12">
    <source>
        <dbReference type="Proteomes" id="UP000531561"/>
    </source>
</evidence>
<dbReference type="PROSITE" id="PS50082">
    <property type="entry name" value="WD_REPEATS_2"/>
    <property type="match status" value="6"/>
</dbReference>
<dbReference type="InterPro" id="IPR006594">
    <property type="entry name" value="LisH"/>
</dbReference>
<dbReference type="SUPFAM" id="SSF50978">
    <property type="entry name" value="WD40 repeat-like"/>
    <property type="match status" value="1"/>
</dbReference>